<gene>
    <name evidence="1" type="ORF">OCV88_08000</name>
</gene>
<reference evidence="1 2" key="1">
    <citation type="journal article" date="2021" name="ISME Commun">
        <title>Automated analysis of genomic sequences facilitates high-throughput and comprehensive description of bacteria.</title>
        <authorList>
            <person name="Hitch T.C.A."/>
        </authorList>
    </citation>
    <scope>NUCLEOTIDE SEQUENCE [LARGE SCALE GENOMIC DNA]</scope>
    <source>
        <strain evidence="1 2">Sanger_109</strain>
    </source>
</reference>
<dbReference type="Proteomes" id="UP001652442">
    <property type="component" value="Unassembled WGS sequence"/>
</dbReference>
<comment type="caution">
    <text evidence="1">The sequence shown here is derived from an EMBL/GenBank/DDBJ whole genome shotgun (WGS) entry which is preliminary data.</text>
</comment>
<dbReference type="EMBL" id="JAOQJQ010000002">
    <property type="protein sequence ID" value="MCU6762288.1"/>
    <property type="molecule type" value="Genomic_DNA"/>
</dbReference>
<feature type="non-terminal residue" evidence="1">
    <location>
        <position position="358"/>
    </location>
</feature>
<protein>
    <recommendedName>
        <fullName evidence="3">Phage tail tape measure protein</fullName>
    </recommendedName>
</protein>
<sequence length="358" mass="38460">MAENDGTIKIGIEVDDSGIKTGLKMAEKQTKSSGTAMEKHMRKAIEEMSGAGAKFISEGQKEVKKLFDGIASETEKIKTSFARLNGTISQQETGVGRLKIKYQDLILEQGETSEKAKKLGQEIQKLSGGLKENKTRMGEAKTAADKFDQTLDAAGEVSEKAKGGFSVFGDAISSFVKNILTNAITRVGDFVSSIFELSEATEEYRQMMSKISGSAEAFGYSVDEAKDRFKEFYKYVGDDQMAANAITNLMGMKVNTETLDGVIEGAIATWTAYGDSLPLDDLAESITKTVNSSKVVGTLSDAVSQASLTSEEWSGILGKGSKAQQVFNKMLKEGKPAEEAFGAALGATSDKQDRANMV</sequence>
<evidence type="ECO:0008006" key="3">
    <source>
        <dbReference type="Google" id="ProtNLM"/>
    </source>
</evidence>
<organism evidence="1 2">
    <name type="scientific">Brotonthovivens ammoniilytica</name>
    <dbReference type="NCBI Taxonomy" id="2981725"/>
    <lineage>
        <taxon>Bacteria</taxon>
        <taxon>Bacillati</taxon>
        <taxon>Bacillota</taxon>
        <taxon>Clostridia</taxon>
        <taxon>Lachnospirales</taxon>
        <taxon>Lachnospiraceae</taxon>
        <taxon>Brotonthovivens</taxon>
    </lineage>
</organism>
<evidence type="ECO:0000313" key="1">
    <source>
        <dbReference type="EMBL" id="MCU6762288.1"/>
    </source>
</evidence>
<name>A0ABT2TJ96_9FIRM</name>
<proteinExistence type="predicted"/>
<keyword evidence="2" id="KW-1185">Reference proteome</keyword>
<evidence type="ECO:0000313" key="2">
    <source>
        <dbReference type="Proteomes" id="UP001652442"/>
    </source>
</evidence>
<accession>A0ABT2TJ96</accession>
<dbReference type="RefSeq" id="WP_158424972.1">
    <property type="nucleotide sequence ID" value="NZ_JAOQJQ010000002.1"/>
</dbReference>